<keyword evidence="3" id="KW-1185">Reference proteome</keyword>
<dbReference type="AlphaFoldDB" id="A0A7R9BYF4"/>
<feature type="non-terminal residue" evidence="2">
    <location>
        <position position="1"/>
    </location>
</feature>
<organism evidence="2">
    <name type="scientific">Notodromas monacha</name>
    <dbReference type="NCBI Taxonomy" id="399045"/>
    <lineage>
        <taxon>Eukaryota</taxon>
        <taxon>Metazoa</taxon>
        <taxon>Ecdysozoa</taxon>
        <taxon>Arthropoda</taxon>
        <taxon>Crustacea</taxon>
        <taxon>Oligostraca</taxon>
        <taxon>Ostracoda</taxon>
        <taxon>Podocopa</taxon>
        <taxon>Podocopida</taxon>
        <taxon>Cypridocopina</taxon>
        <taxon>Cypridoidea</taxon>
        <taxon>Cyprididae</taxon>
        <taxon>Notodromas</taxon>
    </lineage>
</organism>
<dbReference type="Proteomes" id="UP000678499">
    <property type="component" value="Unassembled WGS sequence"/>
</dbReference>
<evidence type="ECO:0000256" key="1">
    <source>
        <dbReference type="SAM" id="MobiDB-lite"/>
    </source>
</evidence>
<evidence type="ECO:0000313" key="3">
    <source>
        <dbReference type="Proteomes" id="UP000678499"/>
    </source>
</evidence>
<dbReference type="EMBL" id="OA885717">
    <property type="protein sequence ID" value="CAD7282282.1"/>
    <property type="molecule type" value="Genomic_DNA"/>
</dbReference>
<proteinExistence type="predicted"/>
<feature type="region of interest" description="Disordered" evidence="1">
    <location>
        <begin position="251"/>
        <end position="276"/>
    </location>
</feature>
<sequence>KLFPAPKPLSKSTTTPEAETDEETDAEEEVDEAETTTQALDKSDDYIVNPSQADLLFPATPPRTEVFKSVPSSATSEKFLSPGATAAEETIMVADEETLPTMSETMMMQPGSASTPRGSRLPEAMRDPLEATKDMIMKRKKKKEAEPIVKIEAPKDKVVQLDQDEFAYVDADKGRVTQYCAGSDDNKIPATENSYVLPYSDDEQKKLLNTLKKRINILEDKLNYLLGVGKNPPCSVSNKYKELVKEEYSKRMKNQASSEEESNLQASDKQEELEDSMEISDKTLQVGHILLFDDDIHRKEVEQEFKKNEKRKLKSIADDVVFVKNVFRRSAKAGLDEDYKSTSEIQEPSKLKLMKPTQSLFLIDANNFVAEEIVPFLNELEQLKDALPPPQLAQLKKLRSVINRHTCGSFDDIFKYLPNQKIKGILEEEHKQGIQRANKIYQQVYEAHDAQSMELYIKLFKDYMGSVYEFARRGILDEDASQNIPIFPTVKKRIVDQFKCQMMHLTDLENHSVLARIGAPVNWFQTADFGITFQTSRKRKPCAEHDDDVPDLDDDDDDNDDDNDDDDVVACNDAE</sequence>
<feature type="compositionally biased region" description="Acidic residues" evidence="1">
    <location>
        <begin position="18"/>
        <end position="34"/>
    </location>
</feature>
<name>A0A7R9BYF4_9CRUS</name>
<dbReference type="EMBL" id="CAJPEX010003680">
    <property type="protein sequence ID" value="CAG0922434.1"/>
    <property type="molecule type" value="Genomic_DNA"/>
</dbReference>
<feature type="compositionally biased region" description="Acidic residues" evidence="1">
    <location>
        <begin position="545"/>
        <end position="575"/>
    </location>
</feature>
<protein>
    <submittedName>
        <fullName evidence="2">Uncharacterized protein</fullName>
    </submittedName>
</protein>
<feature type="region of interest" description="Disordered" evidence="1">
    <location>
        <begin position="538"/>
        <end position="575"/>
    </location>
</feature>
<reference evidence="2" key="1">
    <citation type="submission" date="2020-11" db="EMBL/GenBank/DDBJ databases">
        <authorList>
            <person name="Tran Van P."/>
        </authorList>
    </citation>
    <scope>NUCLEOTIDE SEQUENCE</scope>
</reference>
<feature type="region of interest" description="Disordered" evidence="1">
    <location>
        <begin position="1"/>
        <end position="83"/>
    </location>
</feature>
<accession>A0A7R9BYF4</accession>
<gene>
    <name evidence="2" type="ORF">NMOB1V02_LOCUS9911</name>
</gene>
<evidence type="ECO:0000313" key="2">
    <source>
        <dbReference type="EMBL" id="CAD7282282.1"/>
    </source>
</evidence>